<dbReference type="RefSeq" id="WP_003587722.1">
    <property type="nucleotide sequence ID" value="NZ_JH719381.1"/>
</dbReference>
<dbReference type="Proteomes" id="UP000005092">
    <property type="component" value="Unassembled WGS sequence"/>
</dbReference>
<dbReference type="GO" id="GO:0043565">
    <property type="term" value="F:sequence-specific DNA binding"/>
    <property type="evidence" value="ECO:0007669"/>
    <property type="project" value="InterPro"/>
</dbReference>
<evidence type="ECO:0000313" key="2">
    <source>
        <dbReference type="Proteomes" id="UP000005092"/>
    </source>
</evidence>
<sequence length="84" mass="9938">MPFVETCRMEERVRMLSDYALGHWSVRDLCRRYGVSRDTFYAWRKRQMSGAPDWFVDRSHSTVSCPHRTPAGVADEVIALRQRF</sequence>
<protein>
    <submittedName>
        <fullName evidence="1">Transposase</fullName>
    </submittedName>
</protein>
<dbReference type="InterPro" id="IPR010921">
    <property type="entry name" value="Trp_repressor/repl_initiator"/>
</dbReference>
<dbReference type="SUPFAM" id="SSF48295">
    <property type="entry name" value="TrpR-like"/>
    <property type="match status" value="1"/>
</dbReference>
<evidence type="ECO:0000313" key="1">
    <source>
        <dbReference type="EMBL" id="EJB03585.1"/>
    </source>
</evidence>
<gene>
    <name evidence="1" type="ORF">Rleg9DRAFT_2422</name>
</gene>
<reference evidence="1 2" key="1">
    <citation type="submission" date="2012-02" db="EMBL/GenBank/DDBJ databases">
        <title>Improved High-Quality Draft Sequence of Rhizobium leguminosarum bv. trifolii WSM597.</title>
        <authorList>
            <consortium name="US DOE Joint Genome Institute"/>
            <person name="Lucas S."/>
            <person name="Han J."/>
            <person name="Lapidus A."/>
            <person name="Cheng J.-F."/>
            <person name="Goodwin L."/>
            <person name="Pitluck S."/>
            <person name="Peters L."/>
            <person name="Ovchinnikova G."/>
            <person name="Held B."/>
            <person name="Detter J.C."/>
            <person name="Han C."/>
            <person name="Tapia R."/>
            <person name="Land M."/>
            <person name="Hauser L."/>
            <person name="Kyrpides N."/>
            <person name="Ivanova N."/>
            <person name="Pagani I."/>
            <person name="Brau L."/>
            <person name="Yates R."/>
            <person name="O'Hara G."/>
            <person name="Rui T."/>
            <person name="Howieson J."/>
            <person name="Reeve W."/>
            <person name="Woyke T."/>
        </authorList>
    </citation>
    <scope>NUCLEOTIDE SEQUENCE [LARGE SCALE GENOMIC DNA]</scope>
    <source>
        <strain evidence="1 2">WSM597</strain>
    </source>
</reference>
<dbReference type="HOGENOM" id="CLU_2532960_0_0_5"/>
<dbReference type="AlphaFoldDB" id="J0H0Q2"/>
<accession>J0H0Q2</accession>
<feature type="non-terminal residue" evidence="1">
    <location>
        <position position="84"/>
    </location>
</feature>
<organism evidence="1 2">
    <name type="scientific">Rhizobium leguminosarum bv. trifolii WSM597</name>
    <dbReference type="NCBI Taxonomy" id="754764"/>
    <lineage>
        <taxon>Bacteria</taxon>
        <taxon>Pseudomonadati</taxon>
        <taxon>Pseudomonadota</taxon>
        <taxon>Alphaproteobacteria</taxon>
        <taxon>Hyphomicrobiales</taxon>
        <taxon>Rhizobiaceae</taxon>
        <taxon>Rhizobium/Agrobacterium group</taxon>
        <taxon>Rhizobium</taxon>
    </lineage>
</organism>
<dbReference type="Pfam" id="PF13551">
    <property type="entry name" value="HTH_29"/>
    <property type="match status" value="1"/>
</dbReference>
<dbReference type="OrthoDB" id="9803878at2"/>
<name>J0H0Q2_RHILT</name>
<proteinExistence type="predicted"/>
<dbReference type="EMBL" id="JH719381">
    <property type="protein sequence ID" value="EJB03585.1"/>
    <property type="molecule type" value="Genomic_DNA"/>
</dbReference>